<dbReference type="Gene3D" id="2.10.260.10">
    <property type="match status" value="1"/>
</dbReference>
<dbReference type="SUPFAM" id="SSF89447">
    <property type="entry name" value="AbrB/MazE/MraZ-like"/>
    <property type="match status" value="1"/>
</dbReference>
<dbReference type="RefSeq" id="WP_021624228.1">
    <property type="nucleotide sequence ID" value="NZ_CABKST010000250.1"/>
</dbReference>
<evidence type="ECO:0000259" key="1">
    <source>
        <dbReference type="SMART" id="SM00966"/>
    </source>
</evidence>
<dbReference type="EMBL" id="JABAGO010000025">
    <property type="protein sequence ID" value="NME99301.1"/>
    <property type="molecule type" value="Genomic_DNA"/>
</dbReference>
<name>A0A848CWH7_ANEAE</name>
<dbReference type="InterPro" id="IPR007159">
    <property type="entry name" value="SpoVT-AbrB_dom"/>
</dbReference>
<evidence type="ECO:0000313" key="2">
    <source>
        <dbReference type="EMBL" id="NME99301.1"/>
    </source>
</evidence>
<dbReference type="PANTHER" id="PTHR36432:SF4">
    <property type="entry name" value="TRANSITION STATE REGULATOR ABH-RELATED"/>
    <property type="match status" value="1"/>
</dbReference>
<dbReference type="Pfam" id="PF04014">
    <property type="entry name" value="MazE_antitoxin"/>
    <property type="match status" value="1"/>
</dbReference>
<feature type="domain" description="SpoVT-AbrB" evidence="1">
    <location>
        <begin position="8"/>
        <end position="51"/>
    </location>
</feature>
<protein>
    <submittedName>
        <fullName evidence="2">AbrB/MazE/SpoVT family DNA-binding domain-containing protein</fullName>
    </submittedName>
</protein>
<dbReference type="PANTHER" id="PTHR36432">
    <property type="match status" value="1"/>
</dbReference>
<accession>A0A848CWH7</accession>
<keyword evidence="2" id="KW-0238">DNA-binding</keyword>
<dbReference type="InterPro" id="IPR037914">
    <property type="entry name" value="SpoVT-AbrB_sf"/>
</dbReference>
<sequence length="80" mass="9103">MSEPGVVRRLNGLGKIVIPIEIRRELQIQKGDSMEIFIENEKIVLQKYHSGCSFCDSVLEATEYKGKSICVSCFEELKHT</sequence>
<dbReference type="NCBIfam" id="TIGR01439">
    <property type="entry name" value="lp_hng_hel_AbrB"/>
    <property type="match status" value="1"/>
</dbReference>
<evidence type="ECO:0000313" key="3">
    <source>
        <dbReference type="Proteomes" id="UP000561326"/>
    </source>
</evidence>
<dbReference type="SMART" id="SM00966">
    <property type="entry name" value="SpoVT_AbrB"/>
    <property type="match status" value="1"/>
</dbReference>
<dbReference type="Proteomes" id="UP000561326">
    <property type="component" value="Unassembled WGS sequence"/>
</dbReference>
<dbReference type="InterPro" id="IPR052731">
    <property type="entry name" value="B_subtilis_Trans_State_Reg"/>
</dbReference>
<proteinExistence type="predicted"/>
<dbReference type="AlphaFoldDB" id="A0A848CWH7"/>
<dbReference type="OrthoDB" id="2645979at2"/>
<gene>
    <name evidence="2" type="ORF">HF838_13620</name>
</gene>
<reference evidence="2 3" key="1">
    <citation type="submission" date="2020-04" db="EMBL/GenBank/DDBJ databases">
        <authorList>
            <person name="Hitch T.C.A."/>
            <person name="Wylensek D."/>
            <person name="Clavel T."/>
        </authorList>
    </citation>
    <scope>NUCLEOTIDE SEQUENCE [LARGE SCALE GENOMIC DNA]</scope>
    <source>
        <strain evidence="2 3">WB01_D5_05</strain>
    </source>
</reference>
<dbReference type="GeneID" id="92841285"/>
<organism evidence="2 3">
    <name type="scientific">Aneurinibacillus aneurinilyticus</name>
    <name type="common">Bacillus aneurinolyticus</name>
    <dbReference type="NCBI Taxonomy" id="1391"/>
    <lineage>
        <taxon>Bacteria</taxon>
        <taxon>Bacillati</taxon>
        <taxon>Bacillota</taxon>
        <taxon>Bacilli</taxon>
        <taxon>Bacillales</taxon>
        <taxon>Paenibacillaceae</taxon>
        <taxon>Aneurinibacillus group</taxon>
        <taxon>Aneurinibacillus</taxon>
    </lineage>
</organism>
<dbReference type="GO" id="GO:0003677">
    <property type="term" value="F:DNA binding"/>
    <property type="evidence" value="ECO:0007669"/>
    <property type="project" value="UniProtKB-KW"/>
</dbReference>
<comment type="caution">
    <text evidence="2">The sequence shown here is derived from an EMBL/GenBank/DDBJ whole genome shotgun (WGS) entry which is preliminary data.</text>
</comment>